<keyword evidence="2" id="KW-0472">Membrane</keyword>
<protein>
    <submittedName>
        <fullName evidence="3">Uncharacterized protein</fullName>
    </submittedName>
</protein>
<feature type="compositionally biased region" description="Polar residues" evidence="1">
    <location>
        <begin position="131"/>
        <end position="150"/>
    </location>
</feature>
<keyword evidence="2" id="KW-0812">Transmembrane</keyword>
<reference evidence="3 4" key="1">
    <citation type="submission" date="2019-05" db="EMBL/GenBank/DDBJ databases">
        <title>Mikania micrantha, genome provides insights into the molecular mechanism of rapid growth.</title>
        <authorList>
            <person name="Liu B."/>
        </authorList>
    </citation>
    <scope>NUCLEOTIDE SEQUENCE [LARGE SCALE GENOMIC DNA]</scope>
    <source>
        <strain evidence="3">NLD-2019</strain>
        <tissue evidence="3">Leaf</tissue>
    </source>
</reference>
<organism evidence="3 4">
    <name type="scientific">Mikania micrantha</name>
    <name type="common">bitter vine</name>
    <dbReference type="NCBI Taxonomy" id="192012"/>
    <lineage>
        <taxon>Eukaryota</taxon>
        <taxon>Viridiplantae</taxon>
        <taxon>Streptophyta</taxon>
        <taxon>Embryophyta</taxon>
        <taxon>Tracheophyta</taxon>
        <taxon>Spermatophyta</taxon>
        <taxon>Magnoliopsida</taxon>
        <taxon>eudicotyledons</taxon>
        <taxon>Gunneridae</taxon>
        <taxon>Pentapetalae</taxon>
        <taxon>asterids</taxon>
        <taxon>campanulids</taxon>
        <taxon>Asterales</taxon>
        <taxon>Asteraceae</taxon>
        <taxon>Asteroideae</taxon>
        <taxon>Heliantheae alliance</taxon>
        <taxon>Eupatorieae</taxon>
        <taxon>Mikania</taxon>
    </lineage>
</organism>
<sequence length="260" mass="27703">MICGTVAKQCHSQTVGGSGGATGAGGGIERVPITSRSCVTAGAAAASREIASTAGRGLQIDRGGLVPPSEPPSLQEHRDDNWRHVDKFVNAVSFGFIATAILISMFLVMAVVERLAMTTSRLPGGGRNSAGDGQSQMDFHSKQGHLSPTTPKDAKEVSVLMPGEDVPTFIAHPTPIVDHTQWSMKKDIISPQVNTNSNSHDQIGVARGGSQHMMLGVADSRMSSVEMYDIGRNEWLALDGLLRFSGRMILNQQKVLCNKR</sequence>
<feature type="transmembrane region" description="Helical" evidence="2">
    <location>
        <begin position="88"/>
        <end position="112"/>
    </location>
</feature>
<dbReference type="PANTHER" id="PTHR33728:SF13">
    <property type="entry name" value="CTTNBP 2 AMINO-TERMINAL-LIKE PROTEIN"/>
    <property type="match status" value="1"/>
</dbReference>
<gene>
    <name evidence="3" type="ORF">E3N88_33416</name>
</gene>
<evidence type="ECO:0000256" key="2">
    <source>
        <dbReference type="SAM" id="Phobius"/>
    </source>
</evidence>
<keyword evidence="2" id="KW-1133">Transmembrane helix</keyword>
<dbReference type="OrthoDB" id="770781at2759"/>
<evidence type="ECO:0000313" key="3">
    <source>
        <dbReference type="EMBL" id="KAD3337895.1"/>
    </source>
</evidence>
<dbReference type="Proteomes" id="UP000326396">
    <property type="component" value="Linkage Group LG6"/>
</dbReference>
<evidence type="ECO:0000313" key="4">
    <source>
        <dbReference type="Proteomes" id="UP000326396"/>
    </source>
</evidence>
<comment type="caution">
    <text evidence="3">The sequence shown here is derived from an EMBL/GenBank/DDBJ whole genome shotgun (WGS) entry which is preliminary data.</text>
</comment>
<accession>A0A5N6MB83</accession>
<proteinExistence type="predicted"/>
<name>A0A5N6MB83_9ASTR</name>
<dbReference type="PANTHER" id="PTHR33728">
    <property type="entry name" value="CTTNBP 2 AMINO-TERMINAL-LIKE PROTEIN"/>
    <property type="match status" value="1"/>
</dbReference>
<dbReference type="EMBL" id="SZYD01000016">
    <property type="protein sequence ID" value="KAD3337895.1"/>
    <property type="molecule type" value="Genomic_DNA"/>
</dbReference>
<dbReference type="AlphaFoldDB" id="A0A5N6MB83"/>
<evidence type="ECO:0000256" key="1">
    <source>
        <dbReference type="SAM" id="MobiDB-lite"/>
    </source>
</evidence>
<keyword evidence="4" id="KW-1185">Reference proteome</keyword>
<feature type="region of interest" description="Disordered" evidence="1">
    <location>
        <begin position="120"/>
        <end position="152"/>
    </location>
</feature>